<dbReference type="InterPro" id="IPR053137">
    <property type="entry name" value="NLR-like"/>
</dbReference>
<dbReference type="Gene3D" id="3.40.50.300">
    <property type="entry name" value="P-loop containing nucleotide triphosphate hydrolases"/>
    <property type="match status" value="1"/>
</dbReference>
<protein>
    <recommendedName>
        <fullName evidence="2">NACHT domain-containing protein</fullName>
    </recommendedName>
</protein>
<dbReference type="OrthoDB" id="194358at2759"/>
<dbReference type="SUPFAM" id="SSF52540">
    <property type="entry name" value="P-loop containing nucleoside triphosphate hydrolases"/>
    <property type="match status" value="1"/>
</dbReference>
<accession>A0A0D9NIH1</accession>
<dbReference type="PROSITE" id="PS50837">
    <property type="entry name" value="NACHT"/>
    <property type="match status" value="1"/>
</dbReference>
<keyword evidence="4" id="KW-1185">Reference proteome</keyword>
<sequence>MCVSVTGEILFLVNVGGLPLRTLASHNSLDSPDSYAVTWVATLPIERAAAEAMLDEEHAAPTGFTRHQTDPNVYTWGRVGEHNIVIASLAAGVYGTTSAATTASSLLASLPSIRVGLLVGIGGGIARPDEDRDIRLGDIVVSEPDGITGGVCQYDLLKAKSGDKRQRKGFLGRPPTVLVNPLASIQADHERKDPKVPFYLQEMLDKNPKMGKRSKQNPGYAHQGIDNDRLFKASCEHVPGPDCRGCDTADEVQRDPRDTTEPEIHYGTIASGNTLVKDAAARDRIVADVGEDCICFEMEAAGLMNHFPSAAYAKELLTYVPAAEVQETKRALEVPQLVQQQIDGVRQTAVATKAATDSISSDLRTDKVKRWLCPPDPSTNGNQARKLRDEGTGAWLLDNLVFQEWHSGSRRHLWLNGLAGCGKTVLSATVLDHLTEGNDRLILSFFFDFSDTTKQTLDGMLRSLAFEVYQGGAGFADVLDATFEAHQDGRDQPATSTLEDVVCKMLAVQKKGSIVLDALDESTTRDELLLWMKDVVSRPELGDVQLICTGRPEPEFMRNIPSLIGEENCLALNKKSINADIRSYVAAQLSQRPDFRDKRLSQDLLEGIRRKVGDGADGMFRWASCQLHSLARCPHQAAIEKALSSLPRNLEETYRRMIQCIPTELKIDVMRLLQFLVHSKRPLKLAEANEVIATQIEHEPRGFDVKRRLFCGNDVLDYCPSLVTVVPTADVHKCVMTMRDDPNTYAILRSSQARGATLQISFHAEGGMDGRTPLALTAGGRGQAAVTQSLLMVQQELQIL</sequence>
<dbReference type="InterPro" id="IPR035994">
    <property type="entry name" value="Nucleoside_phosphorylase_sf"/>
</dbReference>
<dbReference type="InterPro" id="IPR027417">
    <property type="entry name" value="P-loop_NTPase"/>
</dbReference>
<dbReference type="PANTHER" id="PTHR46082:SF11">
    <property type="entry name" value="AAA+ ATPASE DOMAIN-CONTAINING PROTEIN-RELATED"/>
    <property type="match status" value="1"/>
</dbReference>
<evidence type="ECO:0000259" key="2">
    <source>
        <dbReference type="PROSITE" id="PS50837"/>
    </source>
</evidence>
<dbReference type="PANTHER" id="PTHR46082">
    <property type="entry name" value="ATP/GTP-BINDING PROTEIN-RELATED"/>
    <property type="match status" value="1"/>
</dbReference>
<dbReference type="InterPro" id="IPR007111">
    <property type="entry name" value="NACHT_NTPase"/>
</dbReference>
<evidence type="ECO:0000313" key="4">
    <source>
        <dbReference type="Proteomes" id="UP000054544"/>
    </source>
</evidence>
<dbReference type="Gene3D" id="3.40.50.1580">
    <property type="entry name" value="Nucleoside phosphorylase domain"/>
    <property type="match status" value="1"/>
</dbReference>
<dbReference type="Pfam" id="PF24883">
    <property type="entry name" value="NPHP3_N"/>
    <property type="match status" value="1"/>
</dbReference>
<dbReference type="SUPFAM" id="SSF53167">
    <property type="entry name" value="Purine and uridine phosphorylases"/>
    <property type="match status" value="1"/>
</dbReference>
<proteinExistence type="predicted"/>
<dbReference type="STRING" id="1291518.A0A0D9NIH1"/>
<dbReference type="AlphaFoldDB" id="A0A0D9NIH1"/>
<name>A0A0D9NIH1_METAN</name>
<dbReference type="GO" id="GO:0003824">
    <property type="term" value="F:catalytic activity"/>
    <property type="evidence" value="ECO:0007669"/>
    <property type="project" value="InterPro"/>
</dbReference>
<dbReference type="GO" id="GO:0009116">
    <property type="term" value="P:nucleoside metabolic process"/>
    <property type="evidence" value="ECO:0007669"/>
    <property type="project" value="InterPro"/>
</dbReference>
<evidence type="ECO:0000313" key="3">
    <source>
        <dbReference type="EMBL" id="KJK73832.1"/>
    </source>
</evidence>
<feature type="domain" description="NACHT" evidence="2">
    <location>
        <begin position="411"/>
        <end position="552"/>
    </location>
</feature>
<dbReference type="InterPro" id="IPR056884">
    <property type="entry name" value="NPHP3-like_N"/>
</dbReference>
<keyword evidence="1" id="KW-0677">Repeat</keyword>
<organism evidence="3 4">
    <name type="scientific">Metarhizium anisopliae BRIP 53293</name>
    <dbReference type="NCBI Taxonomy" id="1291518"/>
    <lineage>
        <taxon>Eukaryota</taxon>
        <taxon>Fungi</taxon>
        <taxon>Dikarya</taxon>
        <taxon>Ascomycota</taxon>
        <taxon>Pezizomycotina</taxon>
        <taxon>Sordariomycetes</taxon>
        <taxon>Hypocreomycetidae</taxon>
        <taxon>Hypocreales</taxon>
        <taxon>Clavicipitaceae</taxon>
        <taxon>Metarhizium</taxon>
    </lineage>
</organism>
<evidence type="ECO:0000256" key="1">
    <source>
        <dbReference type="ARBA" id="ARBA00022737"/>
    </source>
</evidence>
<dbReference type="Proteomes" id="UP000054544">
    <property type="component" value="Unassembled WGS sequence"/>
</dbReference>
<gene>
    <name evidence="3" type="ORF">H634G_10879</name>
</gene>
<reference evidence="4" key="1">
    <citation type="journal article" date="2014" name="BMC Genomics">
        <title>The genome sequence of the biocontrol fungus Metarhizium anisopliae and comparative genomics of Metarhizium species.</title>
        <authorList>
            <person name="Pattemore J.A."/>
            <person name="Hane J.K."/>
            <person name="Williams A.H."/>
            <person name="Wilson B.A."/>
            <person name="Stodart B.J."/>
            <person name="Ash G.J."/>
        </authorList>
    </citation>
    <scope>NUCLEOTIDE SEQUENCE [LARGE SCALE GENOMIC DNA]</scope>
    <source>
        <strain evidence="4">BRIP 53293</strain>
    </source>
</reference>
<dbReference type="EMBL" id="KE384775">
    <property type="protein sequence ID" value="KJK73832.1"/>
    <property type="molecule type" value="Genomic_DNA"/>
</dbReference>